<evidence type="ECO:0000313" key="3">
    <source>
        <dbReference type="Proteomes" id="UP001321760"/>
    </source>
</evidence>
<name>A0AAV9G5N8_9PEZI</name>
<reference evidence="2" key="1">
    <citation type="journal article" date="2023" name="Mol. Phylogenet. Evol.">
        <title>Genome-scale phylogeny and comparative genomics of the fungal order Sordariales.</title>
        <authorList>
            <person name="Hensen N."/>
            <person name="Bonometti L."/>
            <person name="Westerberg I."/>
            <person name="Brannstrom I.O."/>
            <person name="Guillou S."/>
            <person name="Cros-Aarteil S."/>
            <person name="Calhoun S."/>
            <person name="Haridas S."/>
            <person name="Kuo A."/>
            <person name="Mondo S."/>
            <person name="Pangilinan J."/>
            <person name="Riley R."/>
            <person name="LaButti K."/>
            <person name="Andreopoulos B."/>
            <person name="Lipzen A."/>
            <person name="Chen C."/>
            <person name="Yan M."/>
            <person name="Daum C."/>
            <person name="Ng V."/>
            <person name="Clum A."/>
            <person name="Steindorff A."/>
            <person name="Ohm R.A."/>
            <person name="Martin F."/>
            <person name="Silar P."/>
            <person name="Natvig D.O."/>
            <person name="Lalanne C."/>
            <person name="Gautier V."/>
            <person name="Ament-Velasquez S.L."/>
            <person name="Kruys A."/>
            <person name="Hutchinson M.I."/>
            <person name="Powell A.J."/>
            <person name="Barry K."/>
            <person name="Miller A.N."/>
            <person name="Grigoriev I.V."/>
            <person name="Debuchy R."/>
            <person name="Gladieux P."/>
            <person name="Hiltunen Thoren M."/>
            <person name="Johannesson H."/>
        </authorList>
    </citation>
    <scope>NUCLEOTIDE SEQUENCE</scope>
    <source>
        <strain evidence="2">PSN243</strain>
    </source>
</reference>
<dbReference type="AlphaFoldDB" id="A0AAV9G5N8"/>
<feature type="compositionally biased region" description="Basic and acidic residues" evidence="1">
    <location>
        <begin position="255"/>
        <end position="272"/>
    </location>
</feature>
<reference evidence="2" key="2">
    <citation type="submission" date="2023-05" db="EMBL/GenBank/DDBJ databases">
        <authorList>
            <consortium name="Lawrence Berkeley National Laboratory"/>
            <person name="Steindorff A."/>
            <person name="Hensen N."/>
            <person name="Bonometti L."/>
            <person name="Westerberg I."/>
            <person name="Brannstrom I.O."/>
            <person name="Guillou S."/>
            <person name="Cros-Aarteil S."/>
            <person name="Calhoun S."/>
            <person name="Haridas S."/>
            <person name="Kuo A."/>
            <person name="Mondo S."/>
            <person name="Pangilinan J."/>
            <person name="Riley R."/>
            <person name="Labutti K."/>
            <person name="Andreopoulos B."/>
            <person name="Lipzen A."/>
            <person name="Chen C."/>
            <person name="Yanf M."/>
            <person name="Daum C."/>
            <person name="Ng V."/>
            <person name="Clum A."/>
            <person name="Ohm R."/>
            <person name="Martin F."/>
            <person name="Silar P."/>
            <person name="Natvig D."/>
            <person name="Lalanne C."/>
            <person name="Gautier V."/>
            <person name="Ament-Velasquez S.L."/>
            <person name="Kruys A."/>
            <person name="Hutchinson M.I."/>
            <person name="Powell A.J."/>
            <person name="Barry K."/>
            <person name="Miller A.N."/>
            <person name="Grigoriev I.V."/>
            <person name="Debuchy R."/>
            <person name="Gladieux P."/>
            <person name="Thoren M.H."/>
            <person name="Johannesson H."/>
        </authorList>
    </citation>
    <scope>NUCLEOTIDE SEQUENCE</scope>
    <source>
        <strain evidence="2">PSN243</strain>
    </source>
</reference>
<sequence>MINTVIKTTALALGTPLTITAAYLLYLNHNVSPHITATTKLRRTPSDKSLSGIPKPKCIPPDVADENSPYILAYERVTSHPLSLSKFHPNADTASPSSLLTRYIRATMTAFSYTPQVYLLKRMMSKDDFATLNTFNRERIASLEFDVGDRVHGVWRVAYRGDLHSQEGKGEGHRVELAMEAPPGYNGPVVQGVVVVGVERVDGEHVVFVNETWMWRRKGEKKVMLEGAAGRWFHVLLSGWLVKRGVEEVMGGGEARGEEKGKGKGEEKEKGV</sequence>
<protein>
    <submittedName>
        <fullName evidence="2">Uncharacterized protein</fullName>
    </submittedName>
</protein>
<keyword evidence="3" id="KW-1185">Reference proteome</keyword>
<feature type="region of interest" description="Disordered" evidence="1">
    <location>
        <begin position="252"/>
        <end position="272"/>
    </location>
</feature>
<dbReference type="EMBL" id="MU865987">
    <property type="protein sequence ID" value="KAK4443768.1"/>
    <property type="molecule type" value="Genomic_DNA"/>
</dbReference>
<dbReference type="Proteomes" id="UP001321760">
    <property type="component" value="Unassembled WGS sequence"/>
</dbReference>
<comment type="caution">
    <text evidence="2">The sequence shown here is derived from an EMBL/GenBank/DDBJ whole genome shotgun (WGS) entry which is preliminary data.</text>
</comment>
<evidence type="ECO:0000256" key="1">
    <source>
        <dbReference type="SAM" id="MobiDB-lite"/>
    </source>
</evidence>
<proteinExistence type="predicted"/>
<organism evidence="2 3">
    <name type="scientific">Podospora aff. communis PSN243</name>
    <dbReference type="NCBI Taxonomy" id="3040156"/>
    <lineage>
        <taxon>Eukaryota</taxon>
        <taxon>Fungi</taxon>
        <taxon>Dikarya</taxon>
        <taxon>Ascomycota</taxon>
        <taxon>Pezizomycotina</taxon>
        <taxon>Sordariomycetes</taxon>
        <taxon>Sordariomycetidae</taxon>
        <taxon>Sordariales</taxon>
        <taxon>Podosporaceae</taxon>
        <taxon>Podospora</taxon>
    </lineage>
</organism>
<accession>A0AAV9G5N8</accession>
<gene>
    <name evidence="2" type="ORF">QBC34DRAFT_443118</name>
</gene>
<evidence type="ECO:0000313" key="2">
    <source>
        <dbReference type="EMBL" id="KAK4443768.1"/>
    </source>
</evidence>